<dbReference type="Proteomes" id="UP000053097">
    <property type="component" value="Unassembled WGS sequence"/>
</dbReference>
<keyword evidence="2" id="KW-1185">Reference proteome</keyword>
<sequence>MQLLEGLVGIAAIAKMERMLLVPTAVTTDSGEKWRSFQREARNLQKQAQFLTTTNTKVYIHFNALRSKETSSGIVPSRATTCRSIKCYPTDASFLI</sequence>
<dbReference type="AlphaFoldDB" id="A0A026WGR6"/>
<evidence type="ECO:0000313" key="2">
    <source>
        <dbReference type="Proteomes" id="UP000053097"/>
    </source>
</evidence>
<accession>A0A026WGR6</accession>
<evidence type="ECO:0000313" key="1">
    <source>
        <dbReference type="EMBL" id="EZA54274.1"/>
    </source>
</evidence>
<organism evidence="1 2">
    <name type="scientific">Ooceraea biroi</name>
    <name type="common">Clonal raider ant</name>
    <name type="synonym">Cerapachys biroi</name>
    <dbReference type="NCBI Taxonomy" id="2015173"/>
    <lineage>
        <taxon>Eukaryota</taxon>
        <taxon>Metazoa</taxon>
        <taxon>Ecdysozoa</taxon>
        <taxon>Arthropoda</taxon>
        <taxon>Hexapoda</taxon>
        <taxon>Insecta</taxon>
        <taxon>Pterygota</taxon>
        <taxon>Neoptera</taxon>
        <taxon>Endopterygota</taxon>
        <taxon>Hymenoptera</taxon>
        <taxon>Apocrita</taxon>
        <taxon>Aculeata</taxon>
        <taxon>Formicoidea</taxon>
        <taxon>Formicidae</taxon>
        <taxon>Dorylinae</taxon>
        <taxon>Ooceraea</taxon>
    </lineage>
</organism>
<dbReference type="EMBL" id="KK107256">
    <property type="protein sequence ID" value="EZA54274.1"/>
    <property type="molecule type" value="Genomic_DNA"/>
</dbReference>
<proteinExistence type="predicted"/>
<name>A0A026WGR6_OOCBI</name>
<gene>
    <name evidence="1" type="ORF">X777_06148</name>
</gene>
<reference evidence="1 2" key="1">
    <citation type="journal article" date="2014" name="Curr. Biol.">
        <title>The genome of the clonal raider ant Cerapachys biroi.</title>
        <authorList>
            <person name="Oxley P.R."/>
            <person name="Ji L."/>
            <person name="Fetter-Pruneda I."/>
            <person name="McKenzie S.K."/>
            <person name="Li C."/>
            <person name="Hu H."/>
            <person name="Zhang G."/>
            <person name="Kronauer D.J."/>
        </authorList>
    </citation>
    <scope>NUCLEOTIDE SEQUENCE [LARGE SCALE GENOMIC DNA]</scope>
</reference>
<protein>
    <submittedName>
        <fullName evidence="1">Uncharacterized protein</fullName>
    </submittedName>
</protein>